<organism evidence="1 2">
    <name type="scientific">Candidatus Taylorbacteria bacterium RIFCSPHIGHO2_02_FULL_45_35</name>
    <dbReference type="NCBI Taxonomy" id="1802311"/>
    <lineage>
        <taxon>Bacteria</taxon>
        <taxon>Candidatus Tayloriibacteriota</taxon>
    </lineage>
</organism>
<sequence>MKNYLNKIIAVLFVLSILFVCGSLVKRSITIKSSPAYDTSNFVVIGTQVPGGKVLAESLNTGEKIEGKHSATLTNGQLVAVRYTYKILPKEGGILGGRKTIVTNILQVEFVPIDPAERHR</sequence>
<reference evidence="1 2" key="1">
    <citation type="journal article" date="2016" name="Nat. Commun.">
        <title>Thousands of microbial genomes shed light on interconnected biogeochemical processes in an aquifer system.</title>
        <authorList>
            <person name="Anantharaman K."/>
            <person name="Brown C.T."/>
            <person name="Hug L.A."/>
            <person name="Sharon I."/>
            <person name="Castelle C.J."/>
            <person name="Probst A.J."/>
            <person name="Thomas B.C."/>
            <person name="Singh A."/>
            <person name="Wilkins M.J."/>
            <person name="Karaoz U."/>
            <person name="Brodie E.L."/>
            <person name="Williams K.H."/>
            <person name="Hubbard S.S."/>
            <person name="Banfield J.F."/>
        </authorList>
    </citation>
    <scope>NUCLEOTIDE SEQUENCE [LARGE SCALE GENOMIC DNA]</scope>
</reference>
<gene>
    <name evidence="1" type="ORF">A3D56_00105</name>
</gene>
<dbReference type="AlphaFoldDB" id="A0A1G2MW26"/>
<dbReference type="EMBL" id="MHRP01000001">
    <property type="protein sequence ID" value="OHA28067.1"/>
    <property type="molecule type" value="Genomic_DNA"/>
</dbReference>
<evidence type="ECO:0000313" key="2">
    <source>
        <dbReference type="Proteomes" id="UP000177943"/>
    </source>
</evidence>
<proteinExistence type="predicted"/>
<protein>
    <submittedName>
        <fullName evidence="1">Uncharacterized protein</fullName>
    </submittedName>
</protein>
<accession>A0A1G2MW26</accession>
<evidence type="ECO:0000313" key="1">
    <source>
        <dbReference type="EMBL" id="OHA28067.1"/>
    </source>
</evidence>
<name>A0A1G2MW26_9BACT</name>
<comment type="caution">
    <text evidence="1">The sequence shown here is derived from an EMBL/GenBank/DDBJ whole genome shotgun (WGS) entry which is preliminary data.</text>
</comment>
<dbReference type="Proteomes" id="UP000177943">
    <property type="component" value="Unassembled WGS sequence"/>
</dbReference>